<reference evidence="1 2" key="1">
    <citation type="journal article" date="2008" name="Proc. Natl. Acad. Sci. U.S.A.">
        <title>Niche adaptation and genome expansion in the chlorophyll d-producing cyanobacterium Acaryochloris marina.</title>
        <authorList>
            <person name="Swingley W.D."/>
            <person name="Chen M."/>
            <person name="Cheung P.C."/>
            <person name="Conrad A.L."/>
            <person name="Dejesa L.C."/>
            <person name="Hao J."/>
            <person name="Honchak B.M."/>
            <person name="Karbach L.E."/>
            <person name="Kurdoglu A."/>
            <person name="Lahiri S."/>
            <person name="Mastrian S.D."/>
            <person name="Miyashita H."/>
            <person name="Page L."/>
            <person name="Ramakrishna P."/>
            <person name="Satoh S."/>
            <person name="Sattley W.M."/>
            <person name="Shimada Y."/>
            <person name="Taylor H.L."/>
            <person name="Tomo T."/>
            <person name="Tsuchiya T."/>
            <person name="Wang Z.T."/>
            <person name="Raymond J."/>
            <person name="Mimuro M."/>
            <person name="Blankenship R.E."/>
            <person name="Touchman J.W."/>
        </authorList>
    </citation>
    <scope>NUCLEOTIDE SEQUENCE [LARGE SCALE GENOMIC DNA]</scope>
    <source>
        <strain evidence="2">MBIC 11017</strain>
    </source>
</reference>
<dbReference type="NCBIfam" id="TIGR01509">
    <property type="entry name" value="HAD-SF-IA-v3"/>
    <property type="match status" value="1"/>
</dbReference>
<dbReference type="GO" id="GO:0016787">
    <property type="term" value="F:hydrolase activity"/>
    <property type="evidence" value="ECO:0007669"/>
    <property type="project" value="UniProtKB-KW"/>
</dbReference>
<proteinExistence type="predicted"/>
<dbReference type="RefSeq" id="WP_012163728.1">
    <property type="nucleotide sequence ID" value="NC_009925.1"/>
</dbReference>
<dbReference type="CDD" id="cd07528">
    <property type="entry name" value="HAD_CbbY-like"/>
    <property type="match status" value="1"/>
</dbReference>
<dbReference type="Proteomes" id="UP000000268">
    <property type="component" value="Chromosome"/>
</dbReference>
<dbReference type="PANTHER" id="PTHR42896:SF2">
    <property type="entry name" value="CBBY-LIKE PROTEIN"/>
    <property type="match status" value="1"/>
</dbReference>
<dbReference type="SFLD" id="SFLDF00035">
    <property type="entry name" value="phosphoglycolate_phosphatase"/>
    <property type="match status" value="1"/>
</dbReference>
<dbReference type="AlphaFoldDB" id="B0BZ24"/>
<sequence>MSLQALIFDVDGTLADTERDGHRVAFNQAFTEAGLGWHWSMEQYGQLLKVAGGKERIRHYIQQYCAEWQPPQDLQGFIADLHAAKNQHYQALLSQSTIPLRPGVERLLRDARAEGIRLAIATTSDLPNVITLLEQTLGKDSLSWFETIAAGDMVSAKKPAPDIYNYALNQLALEPADCLVFEDSQVGCQAACASGCRPIITVNDYTQNQDFAGALLVINHLGNPDQPFTPLAGDSGGAKYLTISGLTTLWNKSVS</sequence>
<dbReference type="HOGENOM" id="CLU_045011_0_2_3"/>
<dbReference type="InterPro" id="IPR023198">
    <property type="entry name" value="PGP-like_dom2"/>
</dbReference>
<accession>B0BZ24</accession>
<organism evidence="1 2">
    <name type="scientific">Acaryochloris marina (strain MBIC 11017)</name>
    <dbReference type="NCBI Taxonomy" id="329726"/>
    <lineage>
        <taxon>Bacteria</taxon>
        <taxon>Bacillati</taxon>
        <taxon>Cyanobacteriota</taxon>
        <taxon>Cyanophyceae</taxon>
        <taxon>Acaryochloridales</taxon>
        <taxon>Acaryochloridaceae</taxon>
        <taxon>Acaryochloris</taxon>
    </lineage>
</organism>
<dbReference type="InterPro" id="IPR044999">
    <property type="entry name" value="CbbY-like"/>
</dbReference>
<name>B0BZ24_ACAM1</name>
<dbReference type="Gene3D" id="1.10.150.240">
    <property type="entry name" value="Putative phosphatase, domain 2"/>
    <property type="match status" value="1"/>
</dbReference>
<dbReference type="InterPro" id="IPR036412">
    <property type="entry name" value="HAD-like_sf"/>
</dbReference>
<gene>
    <name evidence="1" type="ordered locus">AM1_3329</name>
</gene>
<dbReference type="KEGG" id="amr:AM1_3329"/>
<dbReference type="InterPro" id="IPR006439">
    <property type="entry name" value="HAD-SF_hydro_IA"/>
</dbReference>
<dbReference type="PRINTS" id="PR00413">
    <property type="entry name" value="HADHALOGNASE"/>
</dbReference>
<evidence type="ECO:0000313" key="2">
    <source>
        <dbReference type="Proteomes" id="UP000000268"/>
    </source>
</evidence>
<dbReference type="STRING" id="329726.AM1_3329"/>
<dbReference type="EMBL" id="CP000828">
    <property type="protein sequence ID" value="ABW28324.1"/>
    <property type="molecule type" value="Genomic_DNA"/>
</dbReference>
<keyword evidence="2" id="KW-1185">Reference proteome</keyword>
<keyword evidence="1" id="KW-0378">Hydrolase</keyword>
<dbReference type="PANTHER" id="PTHR42896">
    <property type="entry name" value="XYLULOSE-1,5-BISPHOSPHATE (XUBP) PHOSPHATASE"/>
    <property type="match status" value="1"/>
</dbReference>
<dbReference type="Pfam" id="PF00702">
    <property type="entry name" value="Hydrolase"/>
    <property type="match status" value="1"/>
</dbReference>
<dbReference type="SFLD" id="SFLDG01129">
    <property type="entry name" value="C1.5:_HAD__Beta-PGM__Phosphata"/>
    <property type="match status" value="1"/>
</dbReference>
<dbReference type="InterPro" id="IPR023214">
    <property type="entry name" value="HAD_sf"/>
</dbReference>
<dbReference type="SFLD" id="SFLDG01135">
    <property type="entry name" value="C1.5.6:_HAD__Beta-PGM__Phospha"/>
    <property type="match status" value="1"/>
</dbReference>
<dbReference type="OrthoDB" id="9797743at2"/>
<dbReference type="SUPFAM" id="SSF56784">
    <property type="entry name" value="HAD-like"/>
    <property type="match status" value="1"/>
</dbReference>
<evidence type="ECO:0000313" key="1">
    <source>
        <dbReference type="EMBL" id="ABW28324.1"/>
    </source>
</evidence>
<dbReference type="SFLD" id="SFLDS00003">
    <property type="entry name" value="Haloacid_Dehalogenase"/>
    <property type="match status" value="1"/>
</dbReference>
<dbReference type="Gene3D" id="3.40.50.1000">
    <property type="entry name" value="HAD superfamily/HAD-like"/>
    <property type="match status" value="1"/>
</dbReference>
<protein>
    <submittedName>
        <fullName evidence="1">HAD-superfamily hydrolase, subfamily IA, variant 3</fullName>
    </submittedName>
</protein>
<dbReference type="eggNOG" id="COG0637">
    <property type="taxonomic scope" value="Bacteria"/>
</dbReference>